<dbReference type="EMBL" id="BSPD01000037">
    <property type="protein sequence ID" value="GLS25975.1"/>
    <property type="molecule type" value="Genomic_DNA"/>
</dbReference>
<dbReference type="PANTHER" id="PTHR10900:SF77">
    <property type="entry name" value="FI19380P1"/>
    <property type="match status" value="1"/>
</dbReference>
<comment type="caution">
    <text evidence="2">The sequence shown here is derived from an EMBL/GenBank/DDBJ whole genome shotgun (WGS) entry which is preliminary data.</text>
</comment>
<dbReference type="InterPro" id="IPR000782">
    <property type="entry name" value="FAS1_domain"/>
</dbReference>
<dbReference type="RefSeq" id="WP_232593254.1">
    <property type="nucleotide sequence ID" value="NZ_BSPD01000037.1"/>
</dbReference>
<dbReference type="Pfam" id="PF02469">
    <property type="entry name" value="Fasciclin"/>
    <property type="match status" value="2"/>
</dbReference>
<organism evidence="2 3">
    <name type="scientific">Marinibactrum halimedae</name>
    <dbReference type="NCBI Taxonomy" id="1444977"/>
    <lineage>
        <taxon>Bacteria</taxon>
        <taxon>Pseudomonadati</taxon>
        <taxon>Pseudomonadota</taxon>
        <taxon>Gammaproteobacteria</taxon>
        <taxon>Cellvibrionales</taxon>
        <taxon>Cellvibrionaceae</taxon>
        <taxon>Marinibactrum</taxon>
    </lineage>
</organism>
<dbReference type="FunFam" id="2.30.180.10:FF:000014">
    <property type="entry name" value="Stabilin 1"/>
    <property type="match status" value="1"/>
</dbReference>
<dbReference type="GO" id="GO:0005615">
    <property type="term" value="C:extracellular space"/>
    <property type="evidence" value="ECO:0007669"/>
    <property type="project" value="TreeGrafter"/>
</dbReference>
<proteinExistence type="predicted"/>
<dbReference type="AlphaFoldDB" id="A0AA37T9G6"/>
<dbReference type="Proteomes" id="UP001156870">
    <property type="component" value="Unassembled WGS sequence"/>
</dbReference>
<keyword evidence="3" id="KW-1185">Reference proteome</keyword>
<accession>A0AA37T9G6</accession>
<dbReference type="FunFam" id="2.30.180.10:FF:000032">
    <property type="entry name" value="Fasciclin domain-containing protein, putative"/>
    <property type="match status" value="1"/>
</dbReference>
<dbReference type="SUPFAM" id="SSF82153">
    <property type="entry name" value="FAS1 domain"/>
    <property type="match status" value="2"/>
</dbReference>
<reference evidence="2 3" key="1">
    <citation type="journal article" date="2014" name="Int. J. Syst. Evol. Microbiol.">
        <title>Complete genome sequence of Corynebacterium casei LMG S-19264T (=DSM 44701T), isolated from a smear-ripened cheese.</title>
        <authorList>
            <consortium name="US DOE Joint Genome Institute (JGI-PGF)"/>
            <person name="Walter F."/>
            <person name="Albersmeier A."/>
            <person name="Kalinowski J."/>
            <person name="Ruckert C."/>
        </authorList>
    </citation>
    <scope>NUCLEOTIDE SEQUENCE [LARGE SCALE GENOMIC DNA]</scope>
    <source>
        <strain evidence="2 3">NBRC 110095</strain>
    </source>
</reference>
<feature type="domain" description="FAS1" evidence="1">
    <location>
        <begin position="44"/>
        <end position="178"/>
    </location>
</feature>
<evidence type="ECO:0000313" key="2">
    <source>
        <dbReference type="EMBL" id="GLS25975.1"/>
    </source>
</evidence>
<name>A0AA37T9G6_9GAMM</name>
<dbReference type="Gene3D" id="2.30.180.10">
    <property type="entry name" value="FAS1 domain"/>
    <property type="match status" value="2"/>
</dbReference>
<evidence type="ECO:0000259" key="1">
    <source>
        <dbReference type="PROSITE" id="PS50213"/>
    </source>
</evidence>
<dbReference type="SMART" id="SM00554">
    <property type="entry name" value="FAS1"/>
    <property type="match status" value="2"/>
</dbReference>
<dbReference type="PROSITE" id="PS50213">
    <property type="entry name" value="FAS1"/>
    <property type="match status" value="2"/>
</dbReference>
<protein>
    <recommendedName>
        <fullName evidence="1">FAS1 domain-containing protein</fullName>
    </recommendedName>
</protein>
<dbReference type="PANTHER" id="PTHR10900">
    <property type="entry name" value="PERIOSTIN-RELATED"/>
    <property type="match status" value="1"/>
</dbReference>
<sequence>MSLLFRKYVLQVLVVMLSLIGIVGCGSDSDNNNNDGDDIVNTPVVTIVDVATQAGTFETLIAALQATGLDATLGSEGETFTVFAPTDEAFAKLGDETIQALLNDTDTLSNILLYHVIAGSEVNASAAIASAGMTVEMANEDSVGLSLSGENLFINLSQVTSTDVEADNGIIHVIDTVLLPPGEMTGSTDNIVETAIANGNFTTLVTALQATGLDSVLSDESTEFTVFAPTDAAFDLLGAETITALLSDTDALSAILLEHVISGAAVNSISAFAAAGQSVMTAADVSVDLRVENNTLMVGNAMVEIFDVYASNGVIHVIDEVIVSN</sequence>
<gene>
    <name evidence="2" type="ORF">GCM10007877_16900</name>
</gene>
<evidence type="ECO:0000313" key="3">
    <source>
        <dbReference type="Proteomes" id="UP001156870"/>
    </source>
</evidence>
<feature type="domain" description="FAS1" evidence="1">
    <location>
        <begin position="188"/>
        <end position="322"/>
    </location>
</feature>
<dbReference type="InterPro" id="IPR050904">
    <property type="entry name" value="Adhesion/Biosynth-related"/>
</dbReference>
<dbReference type="InterPro" id="IPR036378">
    <property type="entry name" value="FAS1_dom_sf"/>
</dbReference>
<dbReference type="PROSITE" id="PS51257">
    <property type="entry name" value="PROKAR_LIPOPROTEIN"/>
    <property type="match status" value="1"/>
</dbReference>